<dbReference type="RefSeq" id="WP_147070327.1">
    <property type="nucleotide sequence ID" value="NZ_AP021884.1"/>
</dbReference>
<dbReference type="Gene3D" id="3.30.70.270">
    <property type="match status" value="1"/>
</dbReference>
<dbReference type="Pfam" id="PF00990">
    <property type="entry name" value="GGDEF"/>
    <property type="match status" value="1"/>
</dbReference>
<dbReference type="InterPro" id="IPR050469">
    <property type="entry name" value="Diguanylate_Cyclase"/>
</dbReference>
<dbReference type="SUPFAM" id="SSF55073">
    <property type="entry name" value="Nucleotide cyclase"/>
    <property type="match status" value="1"/>
</dbReference>
<reference evidence="5 6" key="1">
    <citation type="submission" date="2019-07" db="EMBL/GenBank/DDBJ databases">
        <title>Whole genome shotgun sequence of Thiobacillus plumbophilus NBRC 107929.</title>
        <authorList>
            <person name="Hosoyama A."/>
            <person name="Uohara A."/>
            <person name="Ohji S."/>
            <person name="Ichikawa N."/>
        </authorList>
    </citation>
    <scope>NUCLEOTIDE SEQUENCE [LARGE SCALE GENOMIC DNA]</scope>
    <source>
        <strain evidence="5 6">NBRC 107929</strain>
    </source>
</reference>
<accession>A0A512L4A0</accession>
<keyword evidence="3" id="KW-0175">Coiled coil</keyword>
<keyword evidence="6" id="KW-1185">Reference proteome</keyword>
<dbReference type="FunFam" id="3.30.70.270:FF:000001">
    <property type="entry name" value="Diguanylate cyclase domain protein"/>
    <property type="match status" value="1"/>
</dbReference>
<evidence type="ECO:0000313" key="5">
    <source>
        <dbReference type="EMBL" id="GEP29303.1"/>
    </source>
</evidence>
<protein>
    <recommendedName>
        <fullName evidence="1">diguanylate cyclase</fullName>
        <ecNumber evidence="1">2.7.7.65</ecNumber>
    </recommendedName>
</protein>
<gene>
    <name evidence="5" type="ORF">TPL01_04410</name>
</gene>
<evidence type="ECO:0000256" key="1">
    <source>
        <dbReference type="ARBA" id="ARBA00012528"/>
    </source>
</evidence>
<evidence type="ECO:0000313" key="6">
    <source>
        <dbReference type="Proteomes" id="UP000321337"/>
    </source>
</evidence>
<dbReference type="EMBL" id="BKAD01000004">
    <property type="protein sequence ID" value="GEP29303.1"/>
    <property type="molecule type" value="Genomic_DNA"/>
</dbReference>
<dbReference type="SMART" id="SM00267">
    <property type="entry name" value="GGDEF"/>
    <property type="match status" value="1"/>
</dbReference>
<dbReference type="InterPro" id="IPR000160">
    <property type="entry name" value="GGDEF_dom"/>
</dbReference>
<dbReference type="PANTHER" id="PTHR45138">
    <property type="entry name" value="REGULATORY COMPONENTS OF SENSORY TRANSDUCTION SYSTEM"/>
    <property type="match status" value="1"/>
</dbReference>
<evidence type="ECO:0000256" key="2">
    <source>
        <dbReference type="ARBA" id="ARBA00034247"/>
    </source>
</evidence>
<dbReference type="CDD" id="cd01949">
    <property type="entry name" value="GGDEF"/>
    <property type="match status" value="1"/>
</dbReference>
<comment type="catalytic activity">
    <reaction evidence="2">
        <text>2 GTP = 3',3'-c-di-GMP + 2 diphosphate</text>
        <dbReference type="Rhea" id="RHEA:24898"/>
        <dbReference type="ChEBI" id="CHEBI:33019"/>
        <dbReference type="ChEBI" id="CHEBI:37565"/>
        <dbReference type="ChEBI" id="CHEBI:58805"/>
        <dbReference type="EC" id="2.7.7.65"/>
    </reaction>
</comment>
<dbReference type="GO" id="GO:0052621">
    <property type="term" value="F:diguanylate cyclase activity"/>
    <property type="evidence" value="ECO:0007669"/>
    <property type="project" value="UniProtKB-EC"/>
</dbReference>
<evidence type="ECO:0000256" key="3">
    <source>
        <dbReference type="SAM" id="Coils"/>
    </source>
</evidence>
<sequence length="517" mass="57345">MKDTPAPPQNAADIAREAFRRLAMQRTAPTPDAYRTAYNEIAGIRAGLDAETVLADFAKNLAHTRGDAAVLGVRFNRAIEARDWRDYAEGLSQLIEKRLKKTPPVASTPVYLPADDSQQIRLLRELLTRTLIFAVASLLAGSPELVAESESLAAAIKDAQTEAALNGAASRLKQLCFRIELKSADRAEQQELLLRLFRLLLDNVRDLLEEDSWLRGQIDVVQSLISGPINHHVLEDATRSLKEVIYKQGTLKNSLAEAKITVKNMVTMFIDRLNTVAVSTGDYHEKMDIYSQKIAKAGSISELNSVLDDVMRDTRTVQTEALNSRDEMLAAQQKVQGAEAKIHKLESQLAQMSELAREDPLTGSLNRRGLDDVFEREQARAKRRGTPLCVALLDMDDFKRLNDTHGHGAGDEALIYVVKIIKETLRTMDVIGRFGGEEFMVVLPDTSLQDALRVVARLKKELTKRIFMHNNQRLLITFSAGVALSAPDEDPKSVLKRADAALYQAKKAGKNRAVAAD</sequence>
<dbReference type="InterPro" id="IPR043128">
    <property type="entry name" value="Rev_trsase/Diguanyl_cyclase"/>
</dbReference>
<evidence type="ECO:0000259" key="4">
    <source>
        <dbReference type="PROSITE" id="PS50887"/>
    </source>
</evidence>
<dbReference type="InterPro" id="IPR029787">
    <property type="entry name" value="Nucleotide_cyclase"/>
</dbReference>
<organism evidence="5 6">
    <name type="scientific">Sulfuriferula plumbiphila</name>
    <dbReference type="NCBI Taxonomy" id="171865"/>
    <lineage>
        <taxon>Bacteria</taxon>
        <taxon>Pseudomonadati</taxon>
        <taxon>Pseudomonadota</taxon>
        <taxon>Betaproteobacteria</taxon>
        <taxon>Nitrosomonadales</taxon>
        <taxon>Sulfuricellaceae</taxon>
        <taxon>Sulfuriferula</taxon>
    </lineage>
</organism>
<dbReference type="NCBIfam" id="TIGR00254">
    <property type="entry name" value="GGDEF"/>
    <property type="match status" value="1"/>
</dbReference>
<feature type="coiled-coil region" evidence="3">
    <location>
        <begin position="328"/>
        <end position="355"/>
    </location>
</feature>
<comment type="caution">
    <text evidence="5">The sequence shown here is derived from an EMBL/GenBank/DDBJ whole genome shotgun (WGS) entry which is preliminary data.</text>
</comment>
<name>A0A512L4A0_9PROT</name>
<dbReference type="Proteomes" id="UP000321337">
    <property type="component" value="Unassembled WGS sequence"/>
</dbReference>
<dbReference type="PANTHER" id="PTHR45138:SF9">
    <property type="entry name" value="DIGUANYLATE CYCLASE DGCM-RELATED"/>
    <property type="match status" value="1"/>
</dbReference>
<proteinExistence type="predicted"/>
<dbReference type="AlphaFoldDB" id="A0A512L4A0"/>
<dbReference type="OrthoDB" id="9813903at2"/>
<dbReference type="PROSITE" id="PS50887">
    <property type="entry name" value="GGDEF"/>
    <property type="match status" value="1"/>
</dbReference>
<feature type="domain" description="GGDEF" evidence="4">
    <location>
        <begin position="386"/>
        <end position="517"/>
    </location>
</feature>
<dbReference type="EC" id="2.7.7.65" evidence="1"/>